<protein>
    <submittedName>
        <fullName evidence="1">Uncharacterized protein</fullName>
    </submittedName>
</protein>
<proteinExistence type="predicted"/>
<dbReference type="AlphaFoldDB" id="A0A6C0AEK6"/>
<organism evidence="1">
    <name type="scientific">viral metagenome</name>
    <dbReference type="NCBI Taxonomy" id="1070528"/>
    <lineage>
        <taxon>unclassified sequences</taxon>
        <taxon>metagenomes</taxon>
        <taxon>organismal metagenomes</taxon>
    </lineage>
</organism>
<evidence type="ECO:0000313" key="1">
    <source>
        <dbReference type="EMBL" id="QHS78207.1"/>
    </source>
</evidence>
<dbReference type="EMBL" id="MN740595">
    <property type="protein sequence ID" value="QHS78207.1"/>
    <property type="molecule type" value="Genomic_DNA"/>
</dbReference>
<sequence length="46" mass="5680">MFFLVFSFLKKIFLRKEKMSSNISMAFIIKDKRDIRFLRKKKTSFN</sequence>
<reference evidence="1" key="1">
    <citation type="journal article" date="2020" name="Nature">
        <title>Giant virus diversity and host interactions through global metagenomics.</title>
        <authorList>
            <person name="Schulz F."/>
            <person name="Roux S."/>
            <person name="Paez-Espino D."/>
            <person name="Jungbluth S."/>
            <person name="Walsh D.A."/>
            <person name="Denef V.J."/>
            <person name="McMahon K.D."/>
            <person name="Konstantinidis K.T."/>
            <person name="Eloe-Fadrosh E.A."/>
            <person name="Kyrpides N.C."/>
            <person name="Woyke T."/>
        </authorList>
    </citation>
    <scope>NUCLEOTIDE SEQUENCE</scope>
    <source>
        <strain evidence="1">GVMAG-S-1021933-23</strain>
    </source>
</reference>
<name>A0A6C0AEK6_9ZZZZ</name>
<accession>A0A6C0AEK6</accession>